<accession>A0A9P7Z2F1</accession>
<sequence>MTPILYVLLPIRFVLRSFFLFQLLQFPIFAHILAVHFNQPRVKRLFPQRQDSKLLTPFPRSKETSQTSTLKPSL</sequence>
<comment type="caution">
    <text evidence="3">The sequence shown here is derived from an EMBL/GenBank/DDBJ whole genome shotgun (WGS) entry which is preliminary data.</text>
</comment>
<feature type="compositionally biased region" description="Polar residues" evidence="1">
    <location>
        <begin position="64"/>
        <end position="74"/>
    </location>
</feature>
<keyword evidence="2" id="KW-0812">Transmembrane</keyword>
<reference evidence="3" key="1">
    <citation type="journal article" date="2021" name="IMA Fungus">
        <title>Genomic characterization of three marine fungi, including Emericellopsis atlantica sp. nov. with signatures of a generalist lifestyle and marine biomass degradation.</title>
        <authorList>
            <person name="Hagestad O.C."/>
            <person name="Hou L."/>
            <person name="Andersen J.H."/>
            <person name="Hansen E.H."/>
            <person name="Altermark B."/>
            <person name="Li C."/>
            <person name="Kuhnert E."/>
            <person name="Cox R.J."/>
            <person name="Crous P.W."/>
            <person name="Spatafora J.W."/>
            <person name="Lail K."/>
            <person name="Amirebrahimi M."/>
            <person name="Lipzen A."/>
            <person name="Pangilinan J."/>
            <person name="Andreopoulos W."/>
            <person name="Hayes R.D."/>
            <person name="Ng V."/>
            <person name="Grigoriev I.V."/>
            <person name="Jackson S.A."/>
            <person name="Sutton T.D.S."/>
            <person name="Dobson A.D.W."/>
            <person name="Rama T."/>
        </authorList>
    </citation>
    <scope>NUCLEOTIDE SEQUENCE</scope>
    <source>
        <strain evidence="3">TRa3180A</strain>
    </source>
</reference>
<feature type="transmembrane region" description="Helical" evidence="2">
    <location>
        <begin position="13"/>
        <end position="35"/>
    </location>
</feature>
<proteinExistence type="predicted"/>
<name>A0A9P7Z2F1_9HELO</name>
<evidence type="ECO:0000256" key="2">
    <source>
        <dbReference type="SAM" id="Phobius"/>
    </source>
</evidence>
<protein>
    <submittedName>
        <fullName evidence="3">Uncharacterized protein</fullName>
    </submittedName>
</protein>
<keyword evidence="4" id="KW-1185">Reference proteome</keyword>
<keyword evidence="2" id="KW-0472">Membrane</keyword>
<feature type="region of interest" description="Disordered" evidence="1">
    <location>
        <begin position="55"/>
        <end position="74"/>
    </location>
</feature>
<evidence type="ECO:0000313" key="3">
    <source>
        <dbReference type="EMBL" id="KAG9244313.1"/>
    </source>
</evidence>
<evidence type="ECO:0000313" key="4">
    <source>
        <dbReference type="Proteomes" id="UP000887226"/>
    </source>
</evidence>
<dbReference type="EMBL" id="MU253915">
    <property type="protein sequence ID" value="KAG9244313.1"/>
    <property type="molecule type" value="Genomic_DNA"/>
</dbReference>
<evidence type="ECO:0000256" key="1">
    <source>
        <dbReference type="SAM" id="MobiDB-lite"/>
    </source>
</evidence>
<organism evidence="3 4">
    <name type="scientific">Calycina marina</name>
    <dbReference type="NCBI Taxonomy" id="1763456"/>
    <lineage>
        <taxon>Eukaryota</taxon>
        <taxon>Fungi</taxon>
        <taxon>Dikarya</taxon>
        <taxon>Ascomycota</taxon>
        <taxon>Pezizomycotina</taxon>
        <taxon>Leotiomycetes</taxon>
        <taxon>Helotiales</taxon>
        <taxon>Pezizellaceae</taxon>
        <taxon>Calycina</taxon>
    </lineage>
</organism>
<gene>
    <name evidence="3" type="ORF">BJ878DRAFT_506886</name>
</gene>
<dbReference type="Proteomes" id="UP000887226">
    <property type="component" value="Unassembled WGS sequence"/>
</dbReference>
<keyword evidence="2" id="KW-1133">Transmembrane helix</keyword>
<dbReference type="AlphaFoldDB" id="A0A9P7Z2F1"/>